<protein>
    <recommendedName>
        <fullName evidence="3 13">Flagellar biosynthetic protein FlhB</fullName>
    </recommendedName>
</protein>
<evidence type="ECO:0000256" key="12">
    <source>
        <dbReference type="ARBA" id="ARBA00025078"/>
    </source>
</evidence>
<dbReference type="Pfam" id="PF01312">
    <property type="entry name" value="Bac_export_2"/>
    <property type="match status" value="1"/>
</dbReference>
<feature type="transmembrane region" description="Helical" evidence="13">
    <location>
        <begin position="33"/>
        <end position="54"/>
    </location>
</feature>
<evidence type="ECO:0000256" key="11">
    <source>
        <dbReference type="ARBA" id="ARBA00023225"/>
    </source>
</evidence>
<comment type="function">
    <text evidence="12 13">Required for formation of the rod structure in the basal body of the flagellar apparatus. Together with FliI and FliH, may constitute the export apparatus of flagellin.</text>
</comment>
<dbReference type="Gene3D" id="6.10.250.2080">
    <property type="match status" value="1"/>
</dbReference>
<dbReference type="RefSeq" id="WP_027312715.1">
    <property type="nucleotide sequence ID" value="NZ_JAUESS010000008.1"/>
</dbReference>
<dbReference type="SUPFAM" id="SSF160544">
    <property type="entry name" value="EscU C-terminal domain-like"/>
    <property type="match status" value="1"/>
</dbReference>
<feature type="region of interest" description="Disordered" evidence="14">
    <location>
        <begin position="359"/>
        <end position="379"/>
    </location>
</feature>
<evidence type="ECO:0000256" key="1">
    <source>
        <dbReference type="ARBA" id="ARBA00004651"/>
    </source>
</evidence>
<dbReference type="NCBIfam" id="TIGR00328">
    <property type="entry name" value="flhB"/>
    <property type="match status" value="1"/>
</dbReference>
<dbReference type="EMBL" id="JBHLZN010000005">
    <property type="protein sequence ID" value="MFB9887551.1"/>
    <property type="molecule type" value="Genomic_DNA"/>
</dbReference>
<keyword evidence="5 13" id="KW-1003">Cell membrane</keyword>
<comment type="similarity">
    <text evidence="2 13">Belongs to the type III secretion exporter family.</text>
</comment>
<dbReference type="Proteomes" id="UP001589628">
    <property type="component" value="Unassembled WGS sequence"/>
</dbReference>
<organism evidence="15 16">
    <name type="scientific">Balneatrix alpica</name>
    <dbReference type="NCBI Taxonomy" id="75684"/>
    <lineage>
        <taxon>Bacteria</taxon>
        <taxon>Pseudomonadati</taxon>
        <taxon>Pseudomonadota</taxon>
        <taxon>Gammaproteobacteria</taxon>
        <taxon>Oceanospirillales</taxon>
        <taxon>Balneatrichaceae</taxon>
        <taxon>Balneatrix</taxon>
    </lineage>
</organism>
<evidence type="ECO:0000256" key="5">
    <source>
        <dbReference type="ARBA" id="ARBA00022475"/>
    </source>
</evidence>
<proteinExistence type="inferred from homology"/>
<keyword evidence="9 13" id="KW-1133">Transmembrane helix</keyword>
<feature type="region of interest" description="Disordered" evidence="14">
    <location>
        <begin position="1"/>
        <end position="26"/>
    </location>
</feature>
<keyword evidence="16" id="KW-1185">Reference proteome</keyword>
<evidence type="ECO:0000256" key="7">
    <source>
        <dbReference type="ARBA" id="ARBA00022795"/>
    </source>
</evidence>
<evidence type="ECO:0000256" key="14">
    <source>
        <dbReference type="SAM" id="MobiDB-lite"/>
    </source>
</evidence>
<comment type="caution">
    <text evidence="15">The sequence shown here is derived from an EMBL/GenBank/DDBJ whole genome shotgun (WGS) entry which is preliminary data.</text>
</comment>
<keyword evidence="15" id="KW-0969">Cilium</keyword>
<evidence type="ECO:0000256" key="3">
    <source>
        <dbReference type="ARBA" id="ARBA00021622"/>
    </source>
</evidence>
<evidence type="ECO:0000256" key="13">
    <source>
        <dbReference type="RuleBase" id="RU364091"/>
    </source>
</evidence>
<keyword evidence="10 13" id="KW-0472">Membrane</keyword>
<comment type="subcellular location">
    <subcellularLocation>
        <location evidence="1">Cell membrane</location>
        <topology evidence="1">Multi-pass membrane protein</topology>
    </subcellularLocation>
</comment>
<accession>A0ABV5ZHD3</accession>
<evidence type="ECO:0000313" key="16">
    <source>
        <dbReference type="Proteomes" id="UP001589628"/>
    </source>
</evidence>
<dbReference type="PANTHER" id="PTHR30531:SF12">
    <property type="entry name" value="FLAGELLAR BIOSYNTHETIC PROTEIN FLHB"/>
    <property type="match status" value="1"/>
</dbReference>
<reference evidence="15 16" key="1">
    <citation type="submission" date="2024-09" db="EMBL/GenBank/DDBJ databases">
        <authorList>
            <person name="Sun Q."/>
            <person name="Mori K."/>
        </authorList>
    </citation>
    <scope>NUCLEOTIDE SEQUENCE [LARGE SCALE GENOMIC DNA]</scope>
    <source>
        <strain evidence="15 16">ATCC 51285</strain>
    </source>
</reference>
<dbReference type="Gene3D" id="3.40.1690.10">
    <property type="entry name" value="secretion proteins EscU"/>
    <property type="match status" value="1"/>
</dbReference>
<evidence type="ECO:0000256" key="4">
    <source>
        <dbReference type="ARBA" id="ARBA00022448"/>
    </source>
</evidence>
<feature type="compositionally biased region" description="Basic and acidic residues" evidence="14">
    <location>
        <begin position="369"/>
        <end position="379"/>
    </location>
</feature>
<keyword evidence="8 13" id="KW-0653">Protein transport</keyword>
<keyword evidence="7 13" id="KW-1005">Bacterial flagellum biogenesis</keyword>
<dbReference type="InterPro" id="IPR006135">
    <property type="entry name" value="T3SS_substrate_exporter"/>
</dbReference>
<evidence type="ECO:0000256" key="10">
    <source>
        <dbReference type="ARBA" id="ARBA00023136"/>
    </source>
</evidence>
<keyword evidence="15" id="KW-0282">Flagellum</keyword>
<name>A0ABV5ZHD3_9GAMM</name>
<dbReference type="PRINTS" id="PR00950">
    <property type="entry name" value="TYPE3IMSPROT"/>
</dbReference>
<gene>
    <name evidence="13 15" type="primary">flhB</name>
    <name evidence="15" type="ORF">ACFFLH_14110</name>
</gene>
<keyword evidence="11 13" id="KW-1006">Bacterial flagellum protein export</keyword>
<evidence type="ECO:0000256" key="8">
    <source>
        <dbReference type="ARBA" id="ARBA00022927"/>
    </source>
</evidence>
<feature type="transmembrane region" description="Helical" evidence="13">
    <location>
        <begin position="137"/>
        <end position="166"/>
    </location>
</feature>
<evidence type="ECO:0000256" key="2">
    <source>
        <dbReference type="ARBA" id="ARBA00010690"/>
    </source>
</evidence>
<dbReference type="PANTHER" id="PTHR30531">
    <property type="entry name" value="FLAGELLAR BIOSYNTHETIC PROTEIN FLHB"/>
    <property type="match status" value="1"/>
</dbReference>
<feature type="transmembrane region" description="Helical" evidence="13">
    <location>
        <begin position="91"/>
        <end position="116"/>
    </location>
</feature>
<sequence length="379" mass="42333">MAEQEGQEKTEQPTSKRLEEARGKGDVPRSRELTTVLLLLTSVAFVFMFGGHMVDVFSRILRFNLELDEKGIKDTHSMFLHFEASAWEATLAVSGLVLALGAISIAATVLVGGWNFSSEALMPQLSRMNPLSGIKRMFSVQSLIELLKAIGKFVIVASVAVALLWFSQDDLLLMGRQDVEVAMAHGADMLLWGFLFLSSAMVLIAMLDVPFQLYQYTEKLKMTKQEVRDEMKNSEGNPEVKGRIRRLQREMSMRRMMANVPKADVVITNPTHFAVALQYSGKGAPILVAKGEDMIAAKIREIAEAYNVPMLSAPPLARSIYYTTELDQEIPGGLYIAVAQVLAYVSHLRAWRRRQGPKPVVPKNLPIPDDLRRDEERPT</sequence>
<evidence type="ECO:0000256" key="6">
    <source>
        <dbReference type="ARBA" id="ARBA00022692"/>
    </source>
</evidence>
<keyword evidence="15" id="KW-0966">Cell projection</keyword>
<evidence type="ECO:0000313" key="15">
    <source>
        <dbReference type="EMBL" id="MFB9887551.1"/>
    </source>
</evidence>
<dbReference type="InterPro" id="IPR029025">
    <property type="entry name" value="T3SS_substrate_exporter_C"/>
</dbReference>
<keyword evidence="6 13" id="KW-0812">Transmembrane</keyword>
<feature type="transmembrane region" description="Helical" evidence="13">
    <location>
        <begin position="189"/>
        <end position="214"/>
    </location>
</feature>
<evidence type="ECO:0000256" key="9">
    <source>
        <dbReference type="ARBA" id="ARBA00022989"/>
    </source>
</evidence>
<dbReference type="InterPro" id="IPR006136">
    <property type="entry name" value="FlhB"/>
</dbReference>
<keyword evidence="4 13" id="KW-0813">Transport</keyword>